<evidence type="ECO:0000256" key="1">
    <source>
        <dbReference type="SAM" id="MobiDB-lite"/>
    </source>
</evidence>
<feature type="compositionally biased region" description="Polar residues" evidence="1">
    <location>
        <begin position="719"/>
        <end position="730"/>
    </location>
</feature>
<dbReference type="PRINTS" id="PR01217">
    <property type="entry name" value="PRICHEXTENSN"/>
</dbReference>
<accession>A0A437C374</accession>
<feature type="compositionally biased region" description="Polar residues" evidence="1">
    <location>
        <begin position="225"/>
        <end position="238"/>
    </location>
</feature>
<keyword evidence="3" id="KW-1185">Reference proteome</keyword>
<dbReference type="PANTHER" id="PTHR23039">
    <property type="entry name" value="NANCE-HORAN SYNDROME PROTEIN"/>
    <property type="match status" value="1"/>
</dbReference>
<feature type="compositionally biased region" description="Basic and acidic residues" evidence="1">
    <location>
        <begin position="772"/>
        <end position="782"/>
    </location>
</feature>
<name>A0A437C374_ORYJA</name>
<sequence length="782" mass="83959">MLFPGSNSPAVPEAELEVPEKPEPTEVLKPVPVDTVSTHPSVRTLRDLFNIPPPPKVHAPPPPPPEVWAHSKRTFELIFGPPAPIDPSAIIKRNPKDRRQQRQSSSASTEGSTKGSAVESKHKNPAGNLEAADKRSLQESGRTECDDKKNNEEQNEGLKEKDEKVRVGDVLQGMLVKVIERRQKTEENQNVLIEETDGKSNASALLNISSSSPPPEPHLPHQLCTGRTTDATSGQVVSPESFWPPPPPPLTQVGISGSDEIDLPLPPPPLFSEEGLSSPSPPEVKPAPVDVITTTKPKNFYPSKEVIHPPLEIPPPPSYTAPPPPTAAVSPQQEEVPAPKSEAPPGKDEEDSLHPVVEVFHPLPDTVAPQTPFDAAPPPEEDIFQSITQAPPQSKLTPPQSVPPPPPLLSQQREDIPSDLSNSIPPQIIPPPLDPPAQASSETSDNSTSDEPPPSPPSEFRNSPIPKDVEEPAPSPPKDIPLPPPLPENGLVSHRLQSSPVSQEDQSQKQTAALHEEPSSHITPSVLNSVKLRSVNNSPEPHQQTSDSLKEPSPIITQTLLQTVKLRSVNNSPEPPEVREQPETEVKLNQEQHDDQAQTSSASAEPPQKPVRRSLILGASPSPPVAAASQPTPPTSQSAAAPSSTTVSTAKPSPPVTASRSMNLQEAIRMRTAARSKDNPSSSLNLHPTSPSNLHKSPTSMANFIFSKTSKKVEDKTAPKNQEVSLVTKTTSEEAPVKKEAKVPPPVAKKPRTESKGAEISEDAEQTAGQEAQKEGIKDPEE</sequence>
<feature type="compositionally biased region" description="Low complexity" evidence="1">
    <location>
        <begin position="200"/>
        <end position="211"/>
    </location>
</feature>
<feature type="compositionally biased region" description="Basic and acidic residues" evidence="1">
    <location>
        <begin position="131"/>
        <end position="167"/>
    </location>
</feature>
<feature type="region of interest" description="Disordered" evidence="1">
    <location>
        <begin position="182"/>
        <end position="782"/>
    </location>
</feature>
<feature type="compositionally biased region" description="Polar residues" evidence="1">
    <location>
        <begin position="679"/>
        <end position="708"/>
    </location>
</feature>
<feature type="compositionally biased region" description="Pro residues" evidence="1">
    <location>
        <begin position="473"/>
        <end position="487"/>
    </location>
</feature>
<dbReference type="AlphaFoldDB" id="A0A437C374"/>
<feature type="compositionally biased region" description="Basic and acidic residues" evidence="1">
    <location>
        <begin position="576"/>
        <end position="596"/>
    </location>
</feature>
<organism evidence="2 3">
    <name type="scientific">Oryzias javanicus</name>
    <name type="common">Javanese ricefish</name>
    <name type="synonym">Aplocheilus javanicus</name>
    <dbReference type="NCBI Taxonomy" id="123683"/>
    <lineage>
        <taxon>Eukaryota</taxon>
        <taxon>Metazoa</taxon>
        <taxon>Chordata</taxon>
        <taxon>Craniata</taxon>
        <taxon>Vertebrata</taxon>
        <taxon>Euteleostomi</taxon>
        <taxon>Actinopterygii</taxon>
        <taxon>Neopterygii</taxon>
        <taxon>Teleostei</taxon>
        <taxon>Neoteleostei</taxon>
        <taxon>Acanthomorphata</taxon>
        <taxon>Ovalentaria</taxon>
        <taxon>Atherinomorphae</taxon>
        <taxon>Beloniformes</taxon>
        <taxon>Adrianichthyidae</taxon>
        <taxon>Oryziinae</taxon>
        <taxon>Oryzias</taxon>
    </lineage>
</organism>
<dbReference type="EMBL" id="CM012458">
    <property type="protein sequence ID" value="RVE57082.1"/>
    <property type="molecule type" value="Genomic_DNA"/>
</dbReference>
<feature type="region of interest" description="Disordered" evidence="1">
    <location>
        <begin position="1"/>
        <end position="169"/>
    </location>
</feature>
<feature type="compositionally biased region" description="Pro residues" evidence="1">
    <location>
        <begin position="311"/>
        <end position="326"/>
    </location>
</feature>
<feature type="compositionally biased region" description="Pro residues" evidence="1">
    <location>
        <begin position="51"/>
        <end position="66"/>
    </location>
</feature>
<evidence type="ECO:0000313" key="2">
    <source>
        <dbReference type="EMBL" id="RVE57082.1"/>
    </source>
</evidence>
<feature type="compositionally biased region" description="Polar residues" evidence="1">
    <location>
        <begin position="534"/>
        <end position="547"/>
    </location>
</feature>
<feature type="compositionally biased region" description="Polar residues" evidence="1">
    <location>
        <begin position="495"/>
        <end position="511"/>
    </location>
</feature>
<proteinExistence type="predicted"/>
<protein>
    <submittedName>
        <fullName evidence="2">Uncharacterized protein</fullName>
    </submittedName>
</protein>
<gene>
    <name evidence="2" type="ORF">OJAV_G00212480</name>
</gene>
<dbReference type="Proteomes" id="UP000283210">
    <property type="component" value="Chromosome 22"/>
</dbReference>
<reference evidence="2 3" key="1">
    <citation type="submission" date="2018-11" db="EMBL/GenBank/DDBJ databases">
        <authorList>
            <person name="Lopez-Roques C."/>
            <person name="Donnadieu C."/>
            <person name="Bouchez O."/>
            <person name="Klopp C."/>
            <person name="Cabau C."/>
            <person name="Zahm M."/>
        </authorList>
    </citation>
    <scope>NUCLEOTIDE SEQUENCE [LARGE SCALE GENOMIC DNA]</scope>
    <source>
        <strain evidence="2">RS831</strain>
        <tissue evidence="2">Whole body</tissue>
    </source>
</reference>
<feature type="compositionally biased region" description="Low complexity" evidence="1">
    <location>
        <begin position="440"/>
        <end position="450"/>
    </location>
</feature>
<feature type="compositionally biased region" description="Low complexity" evidence="1">
    <location>
        <begin position="625"/>
        <end position="651"/>
    </location>
</feature>
<dbReference type="GO" id="GO:0030154">
    <property type="term" value="P:cell differentiation"/>
    <property type="evidence" value="ECO:0007669"/>
    <property type="project" value="TreeGrafter"/>
</dbReference>
<dbReference type="OrthoDB" id="9948858at2759"/>
<reference evidence="2 3" key="2">
    <citation type="submission" date="2019-01" db="EMBL/GenBank/DDBJ databases">
        <title>A chromosome length genome reference of the Java medaka (oryzias javanicus).</title>
        <authorList>
            <person name="Herpin A."/>
            <person name="Takehana Y."/>
            <person name="Naruse K."/>
            <person name="Ansai S."/>
            <person name="Kawaguchi M."/>
        </authorList>
    </citation>
    <scope>NUCLEOTIDE SEQUENCE [LARGE SCALE GENOMIC DNA]</scope>
    <source>
        <strain evidence="2">RS831</strain>
        <tissue evidence="2">Whole body</tissue>
    </source>
</reference>
<dbReference type="PANTHER" id="PTHR23039:SF6">
    <property type="entry name" value="SIMILAR TO MKIAA1522 PROTEIN"/>
    <property type="match status" value="1"/>
</dbReference>
<evidence type="ECO:0000313" key="3">
    <source>
        <dbReference type="Proteomes" id="UP000283210"/>
    </source>
</evidence>
<feature type="compositionally biased region" description="Basic and acidic residues" evidence="1">
    <location>
        <begin position="731"/>
        <end position="742"/>
    </location>
</feature>